<proteinExistence type="predicted"/>
<dbReference type="Proteomes" id="UP001140074">
    <property type="component" value="Unassembled WGS sequence"/>
</dbReference>
<organism evidence="1 2">
    <name type="scientific">Coemansia aciculifera</name>
    <dbReference type="NCBI Taxonomy" id="417176"/>
    <lineage>
        <taxon>Eukaryota</taxon>
        <taxon>Fungi</taxon>
        <taxon>Fungi incertae sedis</taxon>
        <taxon>Zoopagomycota</taxon>
        <taxon>Kickxellomycotina</taxon>
        <taxon>Kickxellomycetes</taxon>
        <taxon>Kickxellales</taxon>
        <taxon>Kickxellaceae</taxon>
        <taxon>Coemansia</taxon>
    </lineage>
</organism>
<evidence type="ECO:0000313" key="1">
    <source>
        <dbReference type="EMBL" id="KAJ2859283.1"/>
    </source>
</evidence>
<reference evidence="1" key="1">
    <citation type="submission" date="2022-07" db="EMBL/GenBank/DDBJ databases">
        <title>Phylogenomic reconstructions and comparative analyses of Kickxellomycotina fungi.</title>
        <authorList>
            <person name="Reynolds N.K."/>
            <person name="Stajich J.E."/>
            <person name="Barry K."/>
            <person name="Grigoriev I.V."/>
            <person name="Crous P."/>
            <person name="Smith M.E."/>
        </authorList>
    </citation>
    <scope>NUCLEOTIDE SEQUENCE</scope>
    <source>
        <strain evidence="1">RSA 476</strain>
    </source>
</reference>
<keyword evidence="2" id="KW-1185">Reference proteome</keyword>
<sequence>MMHDVGLVLMQLPNLLRLEVVTRVQRPIPSDSELIRVLQNAEDAQLLTPLNTSLKLARVWRSKYCIIKDQLDPRQSSNDYVSFFRTMIVELVCRLPSLEILWFNVSPIDGVQDATRAFVDSRIASEHIEHLQHL</sequence>
<accession>A0A9W8IC18</accession>
<evidence type="ECO:0000313" key="2">
    <source>
        <dbReference type="Proteomes" id="UP001140074"/>
    </source>
</evidence>
<dbReference type="AlphaFoldDB" id="A0A9W8IC18"/>
<comment type="caution">
    <text evidence="1">The sequence shown here is derived from an EMBL/GenBank/DDBJ whole genome shotgun (WGS) entry which is preliminary data.</text>
</comment>
<gene>
    <name evidence="1" type="ORF">GGH94_006195</name>
</gene>
<dbReference type="EMBL" id="JANBUY010000408">
    <property type="protein sequence ID" value="KAJ2859283.1"/>
    <property type="molecule type" value="Genomic_DNA"/>
</dbReference>
<protein>
    <submittedName>
        <fullName evidence="1">Uncharacterized protein</fullName>
    </submittedName>
</protein>
<name>A0A9W8IC18_9FUNG</name>